<proteinExistence type="predicted"/>
<name>A0AA40SQ18_9MICO</name>
<dbReference type="Pfam" id="PF11377">
    <property type="entry name" value="DUF3180"/>
    <property type="match status" value="1"/>
</dbReference>
<gene>
    <name evidence="3" type="ORF">BKA10_002102</name>
</gene>
<evidence type="ECO:0000256" key="2">
    <source>
        <dbReference type="SAM" id="Phobius"/>
    </source>
</evidence>
<feature type="region of interest" description="Disordered" evidence="1">
    <location>
        <begin position="142"/>
        <end position="164"/>
    </location>
</feature>
<sequence>MKRTGAGALAIAALVGLVAGFLIDQLLTAGGRPTFTPSVLLAILLALLAMVLVILALPIRRATRTPGAPPVNPFQAVRIAMLAKASSLVGALVAGFGAGLVLFLLTRPVPPSLGSLSAVIAAGVGGLVLVVGSLVAEHMCTTRKDDDDEQPGPDEPGFGLTHRD</sequence>
<keyword evidence="4" id="KW-1185">Reference proteome</keyword>
<accession>A0AA40SQ18</accession>
<dbReference type="EMBL" id="JACIFH010000001">
    <property type="protein sequence ID" value="MBB4140308.1"/>
    <property type="molecule type" value="Genomic_DNA"/>
</dbReference>
<protein>
    <submittedName>
        <fullName evidence="3">MFS family permease</fullName>
    </submittedName>
</protein>
<keyword evidence="2" id="KW-1133">Transmembrane helix</keyword>
<feature type="transmembrane region" description="Helical" evidence="2">
    <location>
        <begin position="79"/>
        <end position="104"/>
    </location>
</feature>
<organism evidence="3 4">
    <name type="scientific">Microbacterium invictum</name>
    <dbReference type="NCBI Taxonomy" id="515415"/>
    <lineage>
        <taxon>Bacteria</taxon>
        <taxon>Bacillati</taxon>
        <taxon>Actinomycetota</taxon>
        <taxon>Actinomycetes</taxon>
        <taxon>Micrococcales</taxon>
        <taxon>Microbacteriaceae</taxon>
        <taxon>Microbacterium</taxon>
    </lineage>
</organism>
<dbReference type="AlphaFoldDB" id="A0AA40SQ18"/>
<dbReference type="InterPro" id="IPR021517">
    <property type="entry name" value="DUF3180"/>
</dbReference>
<reference evidence="3 4" key="1">
    <citation type="submission" date="2020-08" db="EMBL/GenBank/DDBJ databases">
        <title>Sequencing the genomes of 1000 actinobacteria strains.</title>
        <authorList>
            <person name="Klenk H.-P."/>
        </authorList>
    </citation>
    <scope>NUCLEOTIDE SEQUENCE [LARGE SCALE GENOMIC DNA]</scope>
    <source>
        <strain evidence="3 4">DSM 19600</strain>
    </source>
</reference>
<keyword evidence="2" id="KW-0812">Transmembrane</keyword>
<comment type="caution">
    <text evidence="3">The sequence shown here is derived from an EMBL/GenBank/DDBJ whole genome shotgun (WGS) entry which is preliminary data.</text>
</comment>
<keyword evidence="2" id="KW-0472">Membrane</keyword>
<evidence type="ECO:0000313" key="4">
    <source>
        <dbReference type="Proteomes" id="UP000549113"/>
    </source>
</evidence>
<feature type="transmembrane region" description="Helical" evidence="2">
    <location>
        <begin position="39"/>
        <end position="59"/>
    </location>
</feature>
<evidence type="ECO:0000313" key="3">
    <source>
        <dbReference type="EMBL" id="MBB4140308.1"/>
    </source>
</evidence>
<feature type="transmembrane region" description="Helical" evidence="2">
    <location>
        <begin position="116"/>
        <end position="136"/>
    </location>
</feature>
<evidence type="ECO:0000256" key="1">
    <source>
        <dbReference type="SAM" id="MobiDB-lite"/>
    </source>
</evidence>
<dbReference type="RefSeq" id="WP_183499864.1">
    <property type="nucleotide sequence ID" value="NZ_BAABCO010000002.1"/>
</dbReference>
<dbReference type="Proteomes" id="UP000549113">
    <property type="component" value="Unassembled WGS sequence"/>
</dbReference>